<organism evidence="2 3">
    <name type="scientific">Pleurodeles waltl</name>
    <name type="common">Iberian ribbed newt</name>
    <dbReference type="NCBI Taxonomy" id="8319"/>
    <lineage>
        <taxon>Eukaryota</taxon>
        <taxon>Metazoa</taxon>
        <taxon>Chordata</taxon>
        <taxon>Craniata</taxon>
        <taxon>Vertebrata</taxon>
        <taxon>Euteleostomi</taxon>
        <taxon>Amphibia</taxon>
        <taxon>Batrachia</taxon>
        <taxon>Caudata</taxon>
        <taxon>Salamandroidea</taxon>
        <taxon>Salamandridae</taxon>
        <taxon>Pleurodelinae</taxon>
        <taxon>Pleurodeles</taxon>
    </lineage>
</organism>
<gene>
    <name evidence="2" type="ORF">NDU88_005564</name>
</gene>
<evidence type="ECO:0000313" key="2">
    <source>
        <dbReference type="EMBL" id="KAJ1092454.1"/>
    </source>
</evidence>
<protein>
    <submittedName>
        <fullName evidence="2">Uncharacterized protein</fullName>
    </submittedName>
</protein>
<name>A0AAV7LN75_PLEWA</name>
<feature type="region of interest" description="Disordered" evidence="1">
    <location>
        <begin position="1"/>
        <end position="20"/>
    </location>
</feature>
<keyword evidence="3" id="KW-1185">Reference proteome</keyword>
<accession>A0AAV7LN75</accession>
<reference evidence="2" key="1">
    <citation type="journal article" date="2022" name="bioRxiv">
        <title>Sequencing and chromosome-scale assembly of the giantPleurodeles waltlgenome.</title>
        <authorList>
            <person name="Brown T."/>
            <person name="Elewa A."/>
            <person name="Iarovenko S."/>
            <person name="Subramanian E."/>
            <person name="Araus A.J."/>
            <person name="Petzold A."/>
            <person name="Susuki M."/>
            <person name="Suzuki K.-i.T."/>
            <person name="Hayashi T."/>
            <person name="Toyoda A."/>
            <person name="Oliveira C."/>
            <person name="Osipova E."/>
            <person name="Leigh N.D."/>
            <person name="Simon A."/>
            <person name="Yun M.H."/>
        </authorList>
    </citation>
    <scope>NUCLEOTIDE SEQUENCE</scope>
    <source>
        <strain evidence="2">20211129_DDA</strain>
        <tissue evidence="2">Liver</tissue>
    </source>
</reference>
<comment type="caution">
    <text evidence="2">The sequence shown here is derived from an EMBL/GenBank/DDBJ whole genome shotgun (WGS) entry which is preliminary data.</text>
</comment>
<dbReference type="AlphaFoldDB" id="A0AAV7LN75"/>
<proteinExistence type="predicted"/>
<evidence type="ECO:0000256" key="1">
    <source>
        <dbReference type="SAM" id="MobiDB-lite"/>
    </source>
</evidence>
<dbReference type="Proteomes" id="UP001066276">
    <property type="component" value="Chromosome 11"/>
</dbReference>
<evidence type="ECO:0000313" key="3">
    <source>
        <dbReference type="Proteomes" id="UP001066276"/>
    </source>
</evidence>
<dbReference type="EMBL" id="JANPWB010000015">
    <property type="protein sequence ID" value="KAJ1092454.1"/>
    <property type="molecule type" value="Genomic_DNA"/>
</dbReference>
<sequence length="79" mass="9128">MHAAEPSGSPTQLRQLRRCRHEAESTLSRYDYRTRMALQHAQGDRSGKLSFYRDRHQNEEPKQCVELLPTLTLGVMSSL</sequence>